<organism evidence="2 3">
    <name type="scientific">Neisseria dumasiana</name>
    <dbReference type="NCBI Taxonomy" id="1931275"/>
    <lineage>
        <taxon>Bacteria</taxon>
        <taxon>Pseudomonadati</taxon>
        <taxon>Pseudomonadota</taxon>
        <taxon>Betaproteobacteria</taxon>
        <taxon>Neisseriales</taxon>
        <taxon>Neisseriaceae</taxon>
        <taxon>Neisseria</taxon>
    </lineage>
</organism>
<name>A0A1X3DH98_9NEIS</name>
<dbReference type="AlphaFoldDB" id="A0A1X3DH98"/>
<protein>
    <recommendedName>
        <fullName evidence="4">SAP domain-containing protein</fullName>
    </recommendedName>
</protein>
<feature type="transmembrane region" description="Helical" evidence="1">
    <location>
        <begin position="9"/>
        <end position="26"/>
    </location>
</feature>
<gene>
    <name evidence="2" type="ORF">BV912_07410</name>
</gene>
<comment type="caution">
    <text evidence="2">The sequence shown here is derived from an EMBL/GenBank/DDBJ whole genome shotgun (WGS) entry which is preliminary data.</text>
</comment>
<dbReference type="EMBL" id="MTAB01000015">
    <property type="protein sequence ID" value="OSI20390.1"/>
    <property type="molecule type" value="Genomic_DNA"/>
</dbReference>
<dbReference type="Proteomes" id="UP000193303">
    <property type="component" value="Unassembled WGS sequence"/>
</dbReference>
<keyword evidence="1" id="KW-1133">Transmembrane helix</keyword>
<keyword evidence="1" id="KW-0472">Membrane</keyword>
<evidence type="ECO:0000313" key="2">
    <source>
        <dbReference type="EMBL" id="OSI20390.1"/>
    </source>
</evidence>
<reference evidence="3" key="1">
    <citation type="submission" date="2017-01" db="EMBL/GenBank/DDBJ databases">
        <authorList>
            <person name="Mah S.A."/>
            <person name="Swanson W.J."/>
            <person name="Moy G.W."/>
            <person name="Vacquier V.D."/>
        </authorList>
    </citation>
    <scope>NUCLEOTIDE SEQUENCE [LARGE SCALE GENOMIC DNA]</scope>
    <source>
        <strain evidence="3">124861</strain>
    </source>
</reference>
<proteinExistence type="predicted"/>
<evidence type="ECO:0008006" key="4">
    <source>
        <dbReference type="Google" id="ProtNLM"/>
    </source>
</evidence>
<feature type="transmembrane region" description="Helical" evidence="1">
    <location>
        <begin position="32"/>
        <end position="50"/>
    </location>
</feature>
<evidence type="ECO:0000313" key="3">
    <source>
        <dbReference type="Proteomes" id="UP000193303"/>
    </source>
</evidence>
<keyword evidence="1" id="KW-0812">Transmembrane</keyword>
<accession>A0A1X3DH98</accession>
<evidence type="ECO:0000256" key="1">
    <source>
        <dbReference type="SAM" id="Phobius"/>
    </source>
</evidence>
<sequence>MSELKMKKSGSVGIVVFLMGGVMFLWESLGWWLIIIPAAIIAVWVFYSWLNLKKDKQNISLGNESTVSLDINMGVGQRDYSAPYERTDHDGERYFFELQDLLDKSNYDEVRKKLRQFAWSTHRYSTPMFKARLADFISEFAKIDPIFKRMWPIYEEFIQVNSGVMQSKIYSLFPNESKDDQRYVLYFAEHLNLLRREKSGNSYKLFIPNKLIDSDVVVIDDLNAVEIQMLSELLERKYICLPLNKYWSRHLADPESSFKKMVAMGYFQRADDVEIISYFFKKPELVEMLKAQNLPSSGNKDILISRVIENFPDFSEKITSEKDLYKPVKRC</sequence>